<proteinExistence type="predicted"/>
<keyword evidence="1" id="KW-0175">Coiled coil</keyword>
<protein>
    <submittedName>
        <fullName evidence="2">DUF3732 domain-containing protein</fullName>
    </submittedName>
</protein>
<dbReference type="Pfam" id="PF12532">
    <property type="entry name" value="DUF3732"/>
    <property type="match status" value="1"/>
</dbReference>
<organism evidence="2 3">
    <name type="scientific">Lentzea rhizosphaerae</name>
    <dbReference type="NCBI Taxonomy" id="2041025"/>
    <lineage>
        <taxon>Bacteria</taxon>
        <taxon>Bacillati</taxon>
        <taxon>Actinomycetota</taxon>
        <taxon>Actinomycetes</taxon>
        <taxon>Pseudonocardiales</taxon>
        <taxon>Pseudonocardiaceae</taxon>
        <taxon>Lentzea</taxon>
    </lineage>
</organism>
<reference evidence="3" key="1">
    <citation type="journal article" date="2019" name="Int. J. Syst. Evol. Microbiol.">
        <title>The Global Catalogue of Microorganisms (GCM) 10K type strain sequencing project: providing services to taxonomists for standard genome sequencing and annotation.</title>
        <authorList>
            <consortium name="The Broad Institute Genomics Platform"/>
            <consortium name="The Broad Institute Genome Sequencing Center for Infectious Disease"/>
            <person name="Wu L."/>
            <person name="Ma J."/>
        </authorList>
    </citation>
    <scope>NUCLEOTIDE SEQUENCE [LARGE SCALE GENOMIC DNA]</scope>
    <source>
        <strain evidence="3">CGMCC 4.7405</strain>
    </source>
</reference>
<accession>A0ABV8C8I3</accession>
<evidence type="ECO:0000313" key="2">
    <source>
        <dbReference type="EMBL" id="MFC3898038.1"/>
    </source>
</evidence>
<sequence>MTWQLKSLTLYGKQPGQVRSLEFNLGELNIVTGDSLTGKTSIWDVTNYCMASSGDNYPISAGKLREYVDVFAVQIVRSDRQLFVARPAARGTTPAPQLCLVFQQPGDLPLAAEQMQFTFTIEAARRLLAEFTGIDLSIRMPTTRGNTMAPSIRHALYFCIQAQNVVANPDHLFHSQGEDHGPRTIRDIFPYFIGAVDPEQALQRAQLQRMKSELRNHERDLNQQESAAPASGQARALVREAVETSLLDPLNTDELTLDDALALLGAAASAPLPGLPEIPEDEDDPLAALSQERDRLRIAFQQTRARLAELRSALRDRSEFLTQALDHRERLTSLSLLKVSPDTSLEACPVCNSEVTAPSAVAIALRTDLEELNANVVHVSDDTPQIQALIDEQEELLREHRRALSANHDERDALEAGMREAARYRDTTLRAAAVCGRISLFLENAARYTVAPRIRDQREEMRAAIEELEEALGHDVQADRVNSSLSLINQKITAKARALVLEHSDAPIRFDLRRLTVVADTDDGPVPLKEIGGGQNWLGYHLAAFLSLHEWFIDHNRPVPQLLVLDQPSQVYFPADYKGTDLQPAAESDRTALLRAYQAIANTITTADGKLQVIAMEHADLEQPVFASAVIRRWRDGQGALVPAEWITAG</sequence>
<comment type="caution">
    <text evidence="2">The sequence shown here is derived from an EMBL/GenBank/DDBJ whole genome shotgun (WGS) entry which is preliminary data.</text>
</comment>
<name>A0ABV8C8I3_9PSEU</name>
<evidence type="ECO:0000313" key="3">
    <source>
        <dbReference type="Proteomes" id="UP001595690"/>
    </source>
</evidence>
<feature type="coiled-coil region" evidence="1">
    <location>
        <begin position="286"/>
        <end position="313"/>
    </location>
</feature>
<evidence type="ECO:0000256" key="1">
    <source>
        <dbReference type="SAM" id="Coils"/>
    </source>
</evidence>
<gene>
    <name evidence="2" type="ORF">ACFOWZ_41780</name>
</gene>
<dbReference type="InterPro" id="IPR022205">
    <property type="entry name" value="DUF3732"/>
</dbReference>
<dbReference type="Proteomes" id="UP001595690">
    <property type="component" value="Unassembled WGS sequence"/>
</dbReference>
<dbReference type="RefSeq" id="WP_382379532.1">
    <property type="nucleotide sequence ID" value="NZ_JBHRZI010000045.1"/>
</dbReference>
<keyword evidence="3" id="KW-1185">Reference proteome</keyword>
<dbReference type="EMBL" id="JBHRZI010000045">
    <property type="protein sequence ID" value="MFC3898038.1"/>
    <property type="molecule type" value="Genomic_DNA"/>
</dbReference>
<feature type="coiled-coil region" evidence="1">
    <location>
        <begin position="200"/>
        <end position="227"/>
    </location>
</feature>